<sequence length="251" mass="29334">MDKEYQEYQISDMPSFIGWACHGILKQNRTTSEFLLNSTQSLLFSTRLSIPTILAGLEYINQRFSNKEIYHLQDQEIFQILVVSFLLSNKMNDDATFTNKSWEQASGIPLSVLNREEREWLNEVKFNLAVTKYEANISVLDQCWKTWVNKYGSCHSEPPSSPTYYTPEVDAYYYSSHHHSYSSPISYSQHSYSNPYPQHQQCNYQYQYQPQYQPTYQSHTQYLVPQPPPPPPPSYYDPAIVSVNYGGFIYT</sequence>
<dbReference type="SMR" id="A0AB34PJN2"/>
<dbReference type="GO" id="GO:0000307">
    <property type="term" value="C:cyclin-dependent protein kinase holoenzyme complex"/>
    <property type="evidence" value="ECO:0007669"/>
    <property type="project" value="TreeGrafter"/>
</dbReference>
<dbReference type="CDD" id="cd20557">
    <property type="entry name" value="CYCLIN_ScPCL1-like"/>
    <property type="match status" value="1"/>
</dbReference>
<dbReference type="Proteomes" id="UP000030161">
    <property type="component" value="Unassembled WGS sequence"/>
</dbReference>
<dbReference type="GO" id="GO:0016538">
    <property type="term" value="F:cyclin-dependent protein serine/threonine kinase regulator activity"/>
    <property type="evidence" value="ECO:0007669"/>
    <property type="project" value="TreeGrafter"/>
</dbReference>
<name>A0AB34PJN2_CANAX</name>
<dbReference type="EMBL" id="AJIX01000056">
    <property type="protein sequence ID" value="KGR01099.1"/>
    <property type="molecule type" value="Genomic_DNA"/>
</dbReference>
<dbReference type="Gene3D" id="1.10.472.10">
    <property type="entry name" value="Cyclin-like"/>
    <property type="match status" value="1"/>
</dbReference>
<dbReference type="GO" id="GO:0005634">
    <property type="term" value="C:nucleus"/>
    <property type="evidence" value="ECO:0007669"/>
    <property type="project" value="TreeGrafter"/>
</dbReference>
<comment type="caution">
    <text evidence="1">The sequence shown here is derived from an EMBL/GenBank/DDBJ whole genome shotgun (WGS) entry which is preliminary data.</text>
</comment>
<dbReference type="Pfam" id="PF08613">
    <property type="entry name" value="Cyclin"/>
    <property type="match status" value="1"/>
</dbReference>
<accession>A0AB34PJN2</accession>
<reference evidence="1 2" key="1">
    <citation type="submission" date="2013-12" db="EMBL/GenBank/DDBJ databases">
        <title>The Genome Sequence of Candida albicans P78048.</title>
        <authorList>
            <consortium name="The Broad Institute Genome Sequencing Platform"/>
            <consortium name="The Broad Institute Genome Sequencing Center for Infectious Disease"/>
            <person name="Cuomo C."/>
            <person name="Bennett R."/>
            <person name="Hirakawa M."/>
            <person name="Noverr M."/>
            <person name="Mitchell A."/>
            <person name="Young S.K."/>
            <person name="Zeng Q."/>
            <person name="Gargeya S."/>
            <person name="Fitzgerald M."/>
            <person name="Abouelleil A."/>
            <person name="Alvarado L."/>
            <person name="Berlin A.M."/>
            <person name="Chapman S.B."/>
            <person name="Dewar J."/>
            <person name="Goldberg J."/>
            <person name="Griggs A."/>
            <person name="Gujja S."/>
            <person name="Hansen M."/>
            <person name="Howarth C."/>
            <person name="Imamovic A."/>
            <person name="Larimer J."/>
            <person name="McCowan C."/>
            <person name="Murphy C."/>
            <person name="Pearson M."/>
            <person name="Priest M."/>
            <person name="Roberts A."/>
            <person name="Saif S."/>
            <person name="Shea T."/>
            <person name="Sykes S."/>
            <person name="Wortman J."/>
            <person name="Nusbaum C."/>
            <person name="Birren B."/>
        </authorList>
    </citation>
    <scope>NUCLEOTIDE SEQUENCE [LARGE SCALE GENOMIC DNA]</scope>
    <source>
        <strain evidence="1 2">P78048</strain>
    </source>
</reference>
<evidence type="ECO:0008006" key="3">
    <source>
        <dbReference type="Google" id="ProtNLM"/>
    </source>
</evidence>
<dbReference type="GO" id="GO:0019901">
    <property type="term" value="F:protein kinase binding"/>
    <property type="evidence" value="ECO:0007669"/>
    <property type="project" value="InterPro"/>
</dbReference>
<dbReference type="PANTHER" id="PTHR15615">
    <property type="match status" value="1"/>
</dbReference>
<dbReference type="PANTHER" id="PTHR15615:SF27">
    <property type="entry name" value="PHO85 CYCLIN CLG1"/>
    <property type="match status" value="1"/>
</dbReference>
<evidence type="ECO:0000313" key="2">
    <source>
        <dbReference type="Proteomes" id="UP000030161"/>
    </source>
</evidence>
<dbReference type="InterPro" id="IPR013922">
    <property type="entry name" value="Cyclin_PHO80-like"/>
</dbReference>
<evidence type="ECO:0000313" key="1">
    <source>
        <dbReference type="EMBL" id="KGR01099.1"/>
    </source>
</evidence>
<proteinExistence type="predicted"/>
<protein>
    <recommendedName>
        <fullName evidence="3">Cyclin N-terminal domain-containing protein</fullName>
    </recommendedName>
</protein>
<gene>
    <name evidence="1" type="ORF">MG3_06096</name>
</gene>
<dbReference type="AlphaFoldDB" id="A0AB34PJN2"/>
<organism evidence="1 2">
    <name type="scientific">Candida albicans P78048</name>
    <dbReference type="NCBI Taxonomy" id="1094989"/>
    <lineage>
        <taxon>Eukaryota</taxon>
        <taxon>Fungi</taxon>
        <taxon>Dikarya</taxon>
        <taxon>Ascomycota</taxon>
        <taxon>Saccharomycotina</taxon>
        <taxon>Pichiomycetes</taxon>
        <taxon>Debaryomycetaceae</taxon>
        <taxon>Candida/Lodderomyces clade</taxon>
        <taxon>Candida</taxon>
    </lineage>
</organism>